<dbReference type="InterPro" id="IPR036397">
    <property type="entry name" value="RNaseH_sf"/>
</dbReference>
<dbReference type="AlphaFoldDB" id="R4WU48"/>
<organism evidence="1">
    <name type="scientific">Riptortus pedestris</name>
    <name type="common">Bean bug</name>
    <dbReference type="NCBI Taxonomy" id="329032"/>
    <lineage>
        <taxon>Eukaryota</taxon>
        <taxon>Metazoa</taxon>
        <taxon>Ecdysozoa</taxon>
        <taxon>Arthropoda</taxon>
        <taxon>Hexapoda</taxon>
        <taxon>Insecta</taxon>
        <taxon>Pterygota</taxon>
        <taxon>Neoptera</taxon>
        <taxon>Paraneoptera</taxon>
        <taxon>Hemiptera</taxon>
        <taxon>Heteroptera</taxon>
        <taxon>Panheteroptera</taxon>
        <taxon>Pentatomomorpha</taxon>
        <taxon>Coreoidea</taxon>
        <taxon>Alydidae</taxon>
        <taxon>Riptortus</taxon>
    </lineage>
</organism>
<proteinExistence type="evidence at transcript level"/>
<evidence type="ECO:0000313" key="1">
    <source>
        <dbReference type="EMBL" id="BAN21457.1"/>
    </source>
</evidence>
<reference evidence="1" key="1">
    <citation type="journal article" date="2013" name="PLoS ONE">
        <title>Gene expression in gut symbiotic organ of stinkbug affected by extracellular bacterial symbiont.</title>
        <authorList>
            <person name="Futahashi R."/>
            <person name="Tanaka K."/>
            <person name="Tanahashi M."/>
            <person name="Nikoh N."/>
            <person name="Kikuchi Y."/>
            <person name="Lee B.L."/>
            <person name="Fukatsu T."/>
        </authorList>
    </citation>
    <scope>NUCLEOTIDE SEQUENCE</scope>
    <source>
        <tissue evidence="1">Midgut</tissue>
    </source>
</reference>
<protein>
    <submittedName>
        <fullName evidence="1">Unkown protein</fullName>
    </submittedName>
</protein>
<dbReference type="GO" id="GO:0003676">
    <property type="term" value="F:nucleic acid binding"/>
    <property type="evidence" value="ECO:0007669"/>
    <property type="project" value="InterPro"/>
</dbReference>
<dbReference type="Gene3D" id="3.30.420.10">
    <property type="entry name" value="Ribonuclease H-like superfamily/Ribonuclease H"/>
    <property type="match status" value="1"/>
</dbReference>
<accession>R4WU48</accession>
<dbReference type="EMBL" id="AK418242">
    <property type="protein sequence ID" value="BAN21457.1"/>
    <property type="molecule type" value="mRNA"/>
</dbReference>
<name>R4WU48_RIPPE</name>
<sequence>MSCHRAHPNLESLKQSLVRTVQRFPQEVLRAAIDDWSRRLKACVKAKGEHFE</sequence>